<protein>
    <submittedName>
        <fullName evidence="3">Ribonuclease H-like domain-containing protein</fullName>
    </submittedName>
</protein>
<feature type="compositionally biased region" description="Basic and acidic residues" evidence="1">
    <location>
        <begin position="124"/>
        <end position="137"/>
    </location>
</feature>
<organism evidence="3 4">
    <name type="scientific">Tanacetum coccineum</name>
    <dbReference type="NCBI Taxonomy" id="301880"/>
    <lineage>
        <taxon>Eukaryota</taxon>
        <taxon>Viridiplantae</taxon>
        <taxon>Streptophyta</taxon>
        <taxon>Embryophyta</taxon>
        <taxon>Tracheophyta</taxon>
        <taxon>Spermatophyta</taxon>
        <taxon>Magnoliopsida</taxon>
        <taxon>eudicotyledons</taxon>
        <taxon>Gunneridae</taxon>
        <taxon>Pentapetalae</taxon>
        <taxon>asterids</taxon>
        <taxon>campanulids</taxon>
        <taxon>Asterales</taxon>
        <taxon>Asteraceae</taxon>
        <taxon>Asteroideae</taxon>
        <taxon>Anthemideae</taxon>
        <taxon>Anthemidinae</taxon>
        <taxon>Tanacetum</taxon>
    </lineage>
</organism>
<evidence type="ECO:0000256" key="1">
    <source>
        <dbReference type="SAM" id="MobiDB-lite"/>
    </source>
</evidence>
<evidence type="ECO:0000313" key="3">
    <source>
        <dbReference type="EMBL" id="GJT04919.1"/>
    </source>
</evidence>
<dbReference type="InterPro" id="IPR012337">
    <property type="entry name" value="RNaseH-like_sf"/>
</dbReference>
<name>A0ABQ5AUY8_9ASTR</name>
<dbReference type="Proteomes" id="UP001151760">
    <property type="component" value="Unassembled WGS sequence"/>
</dbReference>
<evidence type="ECO:0000313" key="4">
    <source>
        <dbReference type="Proteomes" id="UP001151760"/>
    </source>
</evidence>
<dbReference type="InterPro" id="IPR036397">
    <property type="entry name" value="RNaseH_sf"/>
</dbReference>
<sequence length="194" mass="22244">MIEFCGLKGIKREYSNARTPQQNGVAERKNRTLIENAGLAFTDSFLPKLLGLRAFSTALLCLNRVLVTKPHNKTPYELLTAGKVTNWLFDLDYLTDSMNYHYVRSENQANLHAGQQETNQNTGTKDKIDTEDSKKEDETDQDCFELPIWHSYSSTNLFVSKSDNKIGSPRDEEQIFFDDLARLQRQEKEANEEA</sequence>
<proteinExistence type="predicted"/>
<accession>A0ABQ5AUY8</accession>
<dbReference type="EMBL" id="BQNB010012545">
    <property type="protein sequence ID" value="GJT04919.1"/>
    <property type="molecule type" value="Genomic_DNA"/>
</dbReference>
<feature type="domain" description="Integrase catalytic" evidence="2">
    <location>
        <begin position="1"/>
        <end position="83"/>
    </location>
</feature>
<evidence type="ECO:0000259" key="2">
    <source>
        <dbReference type="PROSITE" id="PS50994"/>
    </source>
</evidence>
<feature type="compositionally biased region" description="Polar residues" evidence="1">
    <location>
        <begin position="111"/>
        <end position="123"/>
    </location>
</feature>
<dbReference type="Gene3D" id="3.30.420.10">
    <property type="entry name" value="Ribonuclease H-like superfamily/Ribonuclease H"/>
    <property type="match status" value="1"/>
</dbReference>
<feature type="region of interest" description="Disordered" evidence="1">
    <location>
        <begin position="111"/>
        <end position="140"/>
    </location>
</feature>
<reference evidence="3" key="2">
    <citation type="submission" date="2022-01" db="EMBL/GenBank/DDBJ databases">
        <authorList>
            <person name="Yamashiro T."/>
            <person name="Shiraishi A."/>
            <person name="Satake H."/>
            <person name="Nakayama K."/>
        </authorList>
    </citation>
    <scope>NUCLEOTIDE SEQUENCE</scope>
</reference>
<dbReference type="PANTHER" id="PTHR42648">
    <property type="entry name" value="TRANSPOSASE, PUTATIVE-RELATED"/>
    <property type="match status" value="1"/>
</dbReference>
<dbReference type="SUPFAM" id="SSF53098">
    <property type="entry name" value="Ribonuclease H-like"/>
    <property type="match status" value="1"/>
</dbReference>
<keyword evidence="4" id="KW-1185">Reference proteome</keyword>
<reference evidence="3" key="1">
    <citation type="journal article" date="2022" name="Int. J. Mol. Sci.">
        <title>Draft Genome of Tanacetum Coccineum: Genomic Comparison of Closely Related Tanacetum-Family Plants.</title>
        <authorList>
            <person name="Yamashiro T."/>
            <person name="Shiraishi A."/>
            <person name="Nakayama K."/>
            <person name="Satake H."/>
        </authorList>
    </citation>
    <scope>NUCLEOTIDE SEQUENCE</scope>
</reference>
<dbReference type="InterPro" id="IPR039537">
    <property type="entry name" value="Retrotran_Ty1/copia-like"/>
</dbReference>
<comment type="caution">
    <text evidence="3">The sequence shown here is derived from an EMBL/GenBank/DDBJ whole genome shotgun (WGS) entry which is preliminary data.</text>
</comment>
<dbReference type="PANTHER" id="PTHR42648:SF32">
    <property type="entry name" value="RIBONUCLEASE H-LIKE DOMAIN, GAG-PRE-INTEGRASE DOMAIN PROTEIN-RELATED"/>
    <property type="match status" value="1"/>
</dbReference>
<dbReference type="PROSITE" id="PS50994">
    <property type="entry name" value="INTEGRASE"/>
    <property type="match status" value="1"/>
</dbReference>
<gene>
    <name evidence="3" type="ORF">Tco_0839381</name>
</gene>
<dbReference type="InterPro" id="IPR001584">
    <property type="entry name" value="Integrase_cat-core"/>
</dbReference>